<evidence type="ECO:0000313" key="5">
    <source>
        <dbReference type="EMBL" id="AWG26596.1"/>
    </source>
</evidence>
<dbReference type="InterPro" id="IPR003961">
    <property type="entry name" value="FN3_dom"/>
</dbReference>
<evidence type="ECO:0000256" key="3">
    <source>
        <dbReference type="SAM" id="SignalP"/>
    </source>
</evidence>
<feature type="signal peptide" evidence="3">
    <location>
        <begin position="1"/>
        <end position="19"/>
    </location>
</feature>
<sequence>MKKNYLCLILLFWSALLQAQTLNQSAGWPNTSWSVTGNYNTSAAAFESSPLTTSSFAFNDDAAGFNHDDQIAAESPVINLTAAHTAGENRIEVTVDYGYYFLNEDVLRLEYWNADASVWVPWTENLPGNNTTVTFNFCSIPKTNYTSVPLMITNFTATQLAGFRYRIYYNDDLNGIGYNYGFCFNSPRIYSVGCPTPAGLVVTNSTATTAQFSWNAIPDITQFEGYLTTTPGAVNPSVQGIVINGNSYTASGLLPATTYYFHLRTTCANGGSLWRMVSFTTAPAPPVNDDCGNAVTLTVNPNLNCATTTAGTTLGATQSMAAGVCSGTPDDDVWYRFTAQSVTQQLVIANVVTVSGPTDVNMYFQVFSGSCGALESVLCSDAETNMITGLTIGTAYWVRVYSVSNTSRQNFTICIGTPILIPVNDECATAAALTVGTQFSDHNLDATTVGATASSAAISCVGYNGGDVWFTTVVPASGSLTIETGDASTGGQGLDTAIAVYAGSCTALSQIGCDDDGAGTGGYSKINLTGLTPDTSIYIRVYEKGNDASGTFSISAYDATLGTGDFDAIRFKAYPNPVKETLFVDWNENMKEATIYNLLGQQVLSKAIEGTSARLDLSSLPQGTYLVRIKGAEAVRNFKILKK</sequence>
<evidence type="ECO:0000256" key="1">
    <source>
        <dbReference type="ARBA" id="ARBA00022729"/>
    </source>
</evidence>
<dbReference type="AlphaFoldDB" id="A0A2S1LSI3"/>
<dbReference type="CDD" id="cd00063">
    <property type="entry name" value="FN3"/>
    <property type="match status" value="1"/>
</dbReference>
<feature type="domain" description="Fibronectin type-III" evidence="4">
    <location>
        <begin position="196"/>
        <end position="285"/>
    </location>
</feature>
<dbReference type="SUPFAM" id="SSF49265">
    <property type="entry name" value="Fibronectin type III"/>
    <property type="match status" value="1"/>
</dbReference>
<dbReference type="PANTHER" id="PTHR46708">
    <property type="entry name" value="TENASCIN"/>
    <property type="match status" value="1"/>
</dbReference>
<dbReference type="SMART" id="SM00060">
    <property type="entry name" value="FN3"/>
    <property type="match status" value="1"/>
</dbReference>
<evidence type="ECO:0000313" key="6">
    <source>
        <dbReference type="Proteomes" id="UP000244677"/>
    </source>
</evidence>
<dbReference type="RefSeq" id="WP_108738108.1">
    <property type="nucleotide sequence ID" value="NZ_CP020919.1"/>
</dbReference>
<gene>
    <name evidence="5" type="ORF">FK004_15875</name>
</gene>
<dbReference type="Pfam" id="PF00041">
    <property type="entry name" value="fn3"/>
    <property type="match status" value="1"/>
</dbReference>
<dbReference type="Proteomes" id="UP000244677">
    <property type="component" value="Chromosome"/>
</dbReference>
<evidence type="ECO:0000256" key="2">
    <source>
        <dbReference type="ARBA" id="ARBA00022737"/>
    </source>
</evidence>
<keyword evidence="1 3" id="KW-0732">Signal</keyword>
<dbReference type="InterPro" id="IPR013783">
    <property type="entry name" value="Ig-like_fold"/>
</dbReference>
<dbReference type="InterPro" id="IPR056600">
    <property type="entry name" value="GBD_T9SS_assoc"/>
</dbReference>
<dbReference type="InterPro" id="IPR026444">
    <property type="entry name" value="Secre_tail"/>
</dbReference>
<dbReference type="InterPro" id="IPR036116">
    <property type="entry name" value="FN3_sf"/>
</dbReference>
<dbReference type="Pfam" id="PF18962">
    <property type="entry name" value="Por_Secre_tail"/>
    <property type="match status" value="1"/>
</dbReference>
<dbReference type="OrthoDB" id="1113525at2"/>
<dbReference type="Pfam" id="PF23759">
    <property type="entry name" value="GBD_T9SS_assoc"/>
    <property type="match status" value="2"/>
</dbReference>
<evidence type="ECO:0000259" key="4">
    <source>
        <dbReference type="PROSITE" id="PS50853"/>
    </source>
</evidence>
<dbReference type="EMBL" id="CP020919">
    <property type="protein sequence ID" value="AWG26596.1"/>
    <property type="molecule type" value="Genomic_DNA"/>
</dbReference>
<dbReference type="NCBIfam" id="TIGR04183">
    <property type="entry name" value="Por_Secre_tail"/>
    <property type="match status" value="1"/>
</dbReference>
<dbReference type="KEGG" id="fki:FK004_15875"/>
<keyword evidence="6" id="KW-1185">Reference proteome</keyword>
<dbReference type="PANTHER" id="PTHR46708:SF2">
    <property type="entry name" value="FIBRONECTIN TYPE-III DOMAIN-CONTAINING PROTEIN"/>
    <property type="match status" value="1"/>
</dbReference>
<organism evidence="5 6">
    <name type="scientific">Flavobacterium kingsejongi</name>
    <dbReference type="NCBI Taxonomy" id="1678728"/>
    <lineage>
        <taxon>Bacteria</taxon>
        <taxon>Pseudomonadati</taxon>
        <taxon>Bacteroidota</taxon>
        <taxon>Flavobacteriia</taxon>
        <taxon>Flavobacteriales</taxon>
        <taxon>Flavobacteriaceae</taxon>
        <taxon>Flavobacterium</taxon>
    </lineage>
</organism>
<protein>
    <recommendedName>
        <fullName evidence="4">Fibronectin type-III domain-containing protein</fullName>
    </recommendedName>
</protein>
<name>A0A2S1LSI3_9FLAO</name>
<proteinExistence type="predicted"/>
<keyword evidence="2" id="KW-0677">Repeat</keyword>
<dbReference type="InterPro" id="IPR050991">
    <property type="entry name" value="ECM_Regulatory_Proteins"/>
</dbReference>
<feature type="chain" id="PRO_5015677558" description="Fibronectin type-III domain-containing protein" evidence="3">
    <location>
        <begin position="20"/>
        <end position="643"/>
    </location>
</feature>
<dbReference type="PROSITE" id="PS50853">
    <property type="entry name" value="FN3"/>
    <property type="match status" value="1"/>
</dbReference>
<accession>A0A2S1LSI3</accession>
<dbReference type="Gene3D" id="2.60.40.10">
    <property type="entry name" value="Immunoglobulins"/>
    <property type="match status" value="1"/>
</dbReference>
<reference evidence="5 6" key="1">
    <citation type="submission" date="2017-04" db="EMBL/GenBank/DDBJ databases">
        <title>Complete genome sequence of Flavobacterium kingsejong AJ004.</title>
        <authorList>
            <person name="Lee P.C."/>
        </authorList>
    </citation>
    <scope>NUCLEOTIDE SEQUENCE [LARGE SCALE GENOMIC DNA]</scope>
    <source>
        <strain evidence="5 6">AJ004</strain>
    </source>
</reference>